<dbReference type="GO" id="GO:0016114">
    <property type="term" value="P:terpenoid biosynthetic process"/>
    <property type="evidence" value="ECO:0007669"/>
    <property type="project" value="InterPro"/>
</dbReference>
<dbReference type="InterPro" id="IPR051157">
    <property type="entry name" value="PDH/Transketolase"/>
</dbReference>
<evidence type="ECO:0000256" key="5">
    <source>
        <dbReference type="ARBA" id="ARBA00013150"/>
    </source>
</evidence>
<dbReference type="AlphaFoldDB" id="A9WKC8"/>
<dbReference type="InterPro" id="IPR009014">
    <property type="entry name" value="Transketo_C/PFOR_II"/>
</dbReference>
<dbReference type="Gene3D" id="3.40.50.970">
    <property type="match status" value="2"/>
</dbReference>
<feature type="domain" description="Transketolase-like pyrimidine-binding" evidence="13">
    <location>
        <begin position="407"/>
        <end position="609"/>
    </location>
</feature>
<keyword evidence="7 12" id="KW-0479">Metal-binding</keyword>
<dbReference type="GO" id="GO:0008661">
    <property type="term" value="F:1-deoxy-D-xylulose-5-phosphate synthase activity"/>
    <property type="evidence" value="ECO:0007669"/>
    <property type="project" value="UniProtKB-EC"/>
</dbReference>
<evidence type="ECO:0000256" key="6">
    <source>
        <dbReference type="ARBA" id="ARBA00022679"/>
    </source>
</evidence>
<dbReference type="Pfam" id="PF13292">
    <property type="entry name" value="DXP_synthase_N"/>
    <property type="match status" value="1"/>
</dbReference>
<comment type="similarity">
    <text evidence="3">Belongs to the transketolase family. DXPS subfamily.</text>
</comment>
<evidence type="ECO:0000256" key="3">
    <source>
        <dbReference type="ARBA" id="ARBA00011081"/>
    </source>
</evidence>
<dbReference type="InterPro" id="IPR004660">
    <property type="entry name" value="PDH_E1"/>
</dbReference>
<dbReference type="KEGG" id="cau:Caur_2805"/>
<reference evidence="15" key="1">
    <citation type="journal article" date="2011" name="BMC Genomics">
        <title>Complete genome sequence of the filamentous anoxygenic phototrophic bacterium Chloroflexus aurantiacus.</title>
        <authorList>
            <person name="Tang K.H."/>
            <person name="Barry K."/>
            <person name="Chertkov O."/>
            <person name="Dalin E."/>
            <person name="Han C.S."/>
            <person name="Hauser L.J."/>
            <person name="Honchak B.M."/>
            <person name="Karbach L.E."/>
            <person name="Land M.L."/>
            <person name="Lapidus A."/>
            <person name="Larimer F.W."/>
            <person name="Mikhailova N."/>
            <person name="Pitluck S."/>
            <person name="Pierson B.K."/>
            <person name="Blankenship R.E."/>
        </authorList>
    </citation>
    <scope>NUCLEOTIDE SEQUENCE [LARGE SCALE GENOMIC DNA]</scope>
    <source>
        <strain evidence="15">ATCC 29366 / DSM 635 / J-10-fl</strain>
    </source>
</reference>
<evidence type="ECO:0000256" key="11">
    <source>
        <dbReference type="ARBA" id="ARBA00023229"/>
    </source>
</evidence>
<dbReference type="HOGENOM" id="CLU_020309_0_0_0"/>
<proteinExistence type="inferred from homology"/>
<evidence type="ECO:0000256" key="4">
    <source>
        <dbReference type="ARBA" id="ARBA00011738"/>
    </source>
</evidence>
<gene>
    <name evidence="14" type="ordered locus">Caur_2805</name>
</gene>
<dbReference type="InParanoid" id="A9WKC8"/>
<keyword evidence="11" id="KW-0414">Isoprene biosynthesis</keyword>
<evidence type="ECO:0000259" key="13">
    <source>
        <dbReference type="SMART" id="SM00861"/>
    </source>
</evidence>
<organism evidence="14 15">
    <name type="scientific">Chloroflexus aurantiacus (strain ATCC 29366 / DSM 635 / J-10-fl)</name>
    <dbReference type="NCBI Taxonomy" id="324602"/>
    <lineage>
        <taxon>Bacteria</taxon>
        <taxon>Bacillati</taxon>
        <taxon>Chloroflexota</taxon>
        <taxon>Chloroflexia</taxon>
        <taxon>Chloroflexales</taxon>
        <taxon>Chloroflexineae</taxon>
        <taxon>Chloroflexaceae</taxon>
        <taxon>Chloroflexus</taxon>
    </lineage>
</organism>
<keyword evidence="8 12" id="KW-0460">Magnesium</keyword>
<dbReference type="EMBL" id="CP000909">
    <property type="protein sequence ID" value="ABY36006.1"/>
    <property type="molecule type" value="Genomic_DNA"/>
</dbReference>
<dbReference type="Proteomes" id="UP000002008">
    <property type="component" value="Chromosome"/>
</dbReference>
<dbReference type="GO" id="GO:0009228">
    <property type="term" value="P:thiamine biosynthetic process"/>
    <property type="evidence" value="ECO:0007669"/>
    <property type="project" value="UniProtKB-KW"/>
</dbReference>
<evidence type="ECO:0000256" key="9">
    <source>
        <dbReference type="ARBA" id="ARBA00022977"/>
    </source>
</evidence>
<dbReference type="PATRIC" id="fig|324602.8.peg.3158"/>
<keyword evidence="15" id="KW-1185">Reference proteome</keyword>
<dbReference type="SUPFAM" id="SSF52922">
    <property type="entry name" value="TK C-terminal domain-like"/>
    <property type="match status" value="1"/>
</dbReference>
<keyword evidence="6" id="KW-0808">Transferase</keyword>
<comment type="pathway">
    <text evidence="2">Metabolic intermediate biosynthesis; 1-deoxy-D-xylulose 5-phosphate biosynthesis; 1-deoxy-D-xylulose 5-phosphate from D-glyceraldehyde 3-phosphate and pyruvate: step 1/1.</text>
</comment>
<name>A9WKC8_CHLAA</name>
<dbReference type="SUPFAM" id="SSF52518">
    <property type="entry name" value="Thiamin diphosphate-binding fold (THDP-binding)"/>
    <property type="match status" value="2"/>
</dbReference>
<dbReference type="Gene3D" id="3.40.50.920">
    <property type="match status" value="1"/>
</dbReference>
<dbReference type="UniPathway" id="UPA00064">
    <property type="reaction ID" value="UER00091"/>
</dbReference>
<dbReference type="PANTHER" id="PTHR43825">
    <property type="entry name" value="PYRUVATE DEHYDROGENASE E1 COMPONENT"/>
    <property type="match status" value="1"/>
</dbReference>
<comment type="cofactor">
    <cofactor evidence="1 12">
        <name>Mg(2+)</name>
        <dbReference type="ChEBI" id="CHEBI:18420"/>
    </cofactor>
</comment>
<dbReference type="InterPro" id="IPR005477">
    <property type="entry name" value="Dxylulose-5-P_synthase"/>
</dbReference>
<evidence type="ECO:0000256" key="8">
    <source>
        <dbReference type="ARBA" id="ARBA00022842"/>
    </source>
</evidence>
<dbReference type="PIRSF" id="PIRSF000156">
    <property type="entry name" value="Pyruvate_dh_E1"/>
    <property type="match status" value="1"/>
</dbReference>
<dbReference type="GO" id="GO:0046872">
    <property type="term" value="F:metal ion binding"/>
    <property type="evidence" value="ECO:0007669"/>
    <property type="project" value="UniProtKB-KW"/>
</dbReference>
<feature type="binding site" evidence="12">
    <location>
        <position position="191"/>
    </location>
    <ligand>
        <name>Mg(2+)</name>
        <dbReference type="ChEBI" id="CHEBI:18420"/>
    </ligand>
</feature>
<comment type="subunit">
    <text evidence="4">Homodimer.</text>
</comment>
<dbReference type="eggNOG" id="COG2609">
    <property type="taxonomic scope" value="Bacteria"/>
</dbReference>
<dbReference type="EC" id="2.2.1.7" evidence="5"/>
<accession>A9WKC8</accession>
<dbReference type="InterPro" id="IPR055152">
    <property type="entry name" value="Transketolase-like_C_2"/>
</dbReference>
<evidence type="ECO:0000313" key="15">
    <source>
        <dbReference type="Proteomes" id="UP000002008"/>
    </source>
</evidence>
<keyword evidence="10" id="KW-0786">Thiamine pyrophosphate</keyword>
<dbReference type="STRING" id="324602.Caur_2805"/>
<sequence length="774" mass="85144">MPHTEPNPALISAIEEVQQRVLWLSTLMIHHANHVRPNLDGVKVGGHQASSASMVTILTTLYLCYLRPGDRVSIKPHASPAYHALQYLLGRLDARYLTQLRAFGGLQAYPSRTKDPDAPDFSTGSVGLGAVAPAFAALSAHYIEAHFGKPATQRFIALVGDAELDEGNVWEAVIDPALDQLDNLLWIVDLNRQSLDRVVPGIRAAHLKRLFAESGWRVLEAKYGRRLQALFAQPDGEALRARIDEMSNEEYQALIRLNGRDLRPRLINNDERLARLLAQVPDDELPATLANLGGHDVSELLATLAAADAEPRRPTIIFAYTIKGWGLPIAGNPLNHSMLLSPEQIEALREQFAIPPGHEWDRLPEDSPGGKLCAEAAKRLYGVATPPLSPPAIPLPDEITVPTSGTVSTQDTFGRFMVRLADIAGLRERIVTASPDVSVSTNLAGWINKTGVFARREEPDFETEAYRMLRWRRWPGGQHIELGISEMNLFMLLGMFGIAGDLIGEPLIPIGTVYDPFVCRGLDAFIYGLYSGARFIVVGTPSGITLSPEGGAHQSSVTASLGMELPQLASFEPCFALETAWLLHEALRLCLDPNGSASYLRLSTRPIDQSLLQPALDRFGTAELRRQVLRGGYRLIDRTDYRDQARSPLVHIVTSGVLVPEAVSAAHYLQREGVAVNVINLTSARRVYEHWRHGDDLSWLFLPDERKAPIVTVHDAASHALAWLGSVFGVPLRAHGVDRFGQSGSRDDLYRAFHLDSMSIVESAFELVDEVYSG</sequence>
<dbReference type="EnsemblBacteria" id="ABY36006">
    <property type="protein sequence ID" value="ABY36006"/>
    <property type="gene ID" value="Caur_2805"/>
</dbReference>
<feature type="binding site" evidence="12">
    <location>
        <position position="161"/>
    </location>
    <ligand>
        <name>Mg(2+)</name>
        <dbReference type="ChEBI" id="CHEBI:18420"/>
    </ligand>
</feature>
<dbReference type="GO" id="GO:0016491">
    <property type="term" value="F:oxidoreductase activity"/>
    <property type="evidence" value="ECO:0007669"/>
    <property type="project" value="InterPro"/>
</dbReference>
<evidence type="ECO:0000313" key="14">
    <source>
        <dbReference type="EMBL" id="ABY36006.1"/>
    </source>
</evidence>
<protein>
    <recommendedName>
        <fullName evidence="5">1-deoxy-D-xylulose-5-phosphate synthase</fullName>
        <ecNumber evidence="5">2.2.1.7</ecNumber>
    </recommendedName>
</protein>
<dbReference type="InterPro" id="IPR029061">
    <property type="entry name" value="THDP-binding"/>
</dbReference>
<evidence type="ECO:0000256" key="2">
    <source>
        <dbReference type="ARBA" id="ARBA00004980"/>
    </source>
</evidence>
<evidence type="ECO:0000256" key="12">
    <source>
        <dbReference type="PIRSR" id="PIRSR000156-1"/>
    </source>
</evidence>
<dbReference type="Pfam" id="PF22613">
    <property type="entry name" value="Transketolase_C_1"/>
    <property type="match status" value="1"/>
</dbReference>
<dbReference type="InterPro" id="IPR005475">
    <property type="entry name" value="Transketolase-like_Pyr-bd"/>
</dbReference>
<evidence type="ECO:0000256" key="1">
    <source>
        <dbReference type="ARBA" id="ARBA00001946"/>
    </source>
</evidence>
<dbReference type="RefSeq" id="WP_012258659.1">
    <property type="nucleotide sequence ID" value="NC_010175.1"/>
</dbReference>
<keyword evidence="9" id="KW-0784">Thiamine biosynthesis</keyword>
<evidence type="ECO:0000256" key="7">
    <source>
        <dbReference type="ARBA" id="ARBA00022723"/>
    </source>
</evidence>
<feature type="binding site" evidence="12">
    <location>
        <position position="193"/>
    </location>
    <ligand>
        <name>Mg(2+)</name>
        <dbReference type="ChEBI" id="CHEBI:18420"/>
    </ligand>
</feature>
<evidence type="ECO:0000256" key="10">
    <source>
        <dbReference type="ARBA" id="ARBA00023052"/>
    </source>
</evidence>
<dbReference type="SMART" id="SM00861">
    <property type="entry name" value="Transket_pyr"/>
    <property type="match status" value="1"/>
</dbReference>
<dbReference type="PANTHER" id="PTHR43825:SF4">
    <property type="entry name" value="PYRUVATE DEHYDROGENASE E1 COMPONENT"/>
    <property type="match status" value="1"/>
</dbReference>